<dbReference type="Proteomes" id="UP000823775">
    <property type="component" value="Unassembled WGS sequence"/>
</dbReference>
<protein>
    <submittedName>
        <fullName evidence="1">Uncharacterized protein</fullName>
    </submittedName>
</protein>
<name>A0ABS8S2W0_DATST</name>
<gene>
    <name evidence="1" type="ORF">HAX54_015373</name>
</gene>
<evidence type="ECO:0000313" key="1">
    <source>
        <dbReference type="EMBL" id="MCD7452184.1"/>
    </source>
</evidence>
<reference evidence="1 2" key="1">
    <citation type="journal article" date="2021" name="BMC Genomics">
        <title>Datura genome reveals duplications of psychoactive alkaloid biosynthetic genes and high mutation rate following tissue culture.</title>
        <authorList>
            <person name="Rajewski A."/>
            <person name="Carter-House D."/>
            <person name="Stajich J."/>
            <person name="Litt A."/>
        </authorList>
    </citation>
    <scope>NUCLEOTIDE SEQUENCE [LARGE SCALE GENOMIC DNA]</scope>
    <source>
        <strain evidence="1">AR-01</strain>
    </source>
</reference>
<proteinExistence type="predicted"/>
<keyword evidence="2" id="KW-1185">Reference proteome</keyword>
<evidence type="ECO:0000313" key="2">
    <source>
        <dbReference type="Proteomes" id="UP000823775"/>
    </source>
</evidence>
<sequence length="125" mass="13915">MARFVFGFTKTAIMLLVGEKKDEEGARCGDGCCYCRRRQWREKRERRSADGRVGAAGSRGKEGVLVAKLRGEAVVRRWTVGATAGKEIEEKVEAKMEVSGRWFTCNYGGGDAGFLTKKVRGGQFW</sequence>
<comment type="caution">
    <text evidence="1">The sequence shown here is derived from an EMBL/GenBank/DDBJ whole genome shotgun (WGS) entry which is preliminary data.</text>
</comment>
<organism evidence="1 2">
    <name type="scientific">Datura stramonium</name>
    <name type="common">Jimsonweed</name>
    <name type="synonym">Common thornapple</name>
    <dbReference type="NCBI Taxonomy" id="4076"/>
    <lineage>
        <taxon>Eukaryota</taxon>
        <taxon>Viridiplantae</taxon>
        <taxon>Streptophyta</taxon>
        <taxon>Embryophyta</taxon>
        <taxon>Tracheophyta</taxon>
        <taxon>Spermatophyta</taxon>
        <taxon>Magnoliopsida</taxon>
        <taxon>eudicotyledons</taxon>
        <taxon>Gunneridae</taxon>
        <taxon>Pentapetalae</taxon>
        <taxon>asterids</taxon>
        <taxon>lamiids</taxon>
        <taxon>Solanales</taxon>
        <taxon>Solanaceae</taxon>
        <taxon>Solanoideae</taxon>
        <taxon>Datureae</taxon>
        <taxon>Datura</taxon>
    </lineage>
</organism>
<dbReference type="EMBL" id="JACEIK010000198">
    <property type="protein sequence ID" value="MCD7452184.1"/>
    <property type="molecule type" value="Genomic_DNA"/>
</dbReference>
<accession>A0ABS8S2W0</accession>